<dbReference type="AlphaFoldDB" id="A0A163AT74"/>
<proteinExistence type="predicted"/>
<name>A0A163AT74_PHYB8</name>
<dbReference type="GeneID" id="29000153"/>
<keyword evidence="2" id="KW-1185">Reference proteome</keyword>
<dbReference type="VEuPathDB" id="FungiDB:PHYBLDRAFT_186451"/>
<dbReference type="Proteomes" id="UP000077315">
    <property type="component" value="Unassembled WGS sequence"/>
</dbReference>
<protein>
    <submittedName>
        <fullName evidence="1">Uncharacterized protein</fullName>
    </submittedName>
</protein>
<sequence length="107" mass="12091">MCKPYGHANSCLSTPSFKSTNTLCTRRRMEHNRPVATSLVVRNLQDKSSLFSQQHSGPFVRSKIGMNIDDVSLLCDCPPKHNISNSSSKNKRINKNKMFMFDESLKA</sequence>
<reference evidence="2" key="1">
    <citation type="submission" date="2015-06" db="EMBL/GenBank/DDBJ databases">
        <title>Expansion of signal transduction pathways in fungi by whole-genome duplication.</title>
        <authorList>
            <consortium name="DOE Joint Genome Institute"/>
            <person name="Corrochano L.M."/>
            <person name="Kuo A."/>
            <person name="Marcet-Houben M."/>
            <person name="Polaino S."/>
            <person name="Salamov A."/>
            <person name="Villalobos J.M."/>
            <person name="Alvarez M.I."/>
            <person name="Avalos J."/>
            <person name="Benito E.P."/>
            <person name="Benoit I."/>
            <person name="Burger G."/>
            <person name="Camino L.P."/>
            <person name="Canovas D."/>
            <person name="Cerda-Olmedo E."/>
            <person name="Cheng J.-F."/>
            <person name="Dominguez A."/>
            <person name="Elias M."/>
            <person name="Eslava A.P."/>
            <person name="Glaser F."/>
            <person name="Grimwood J."/>
            <person name="Gutierrez G."/>
            <person name="Heitman J."/>
            <person name="Henrissat B."/>
            <person name="Iturriaga E.A."/>
            <person name="Lang B.F."/>
            <person name="Lavin J.L."/>
            <person name="Lee S."/>
            <person name="Li W."/>
            <person name="Lindquist E."/>
            <person name="Lopez-Garcia S."/>
            <person name="Luque E.M."/>
            <person name="Marcos A.T."/>
            <person name="Martin J."/>
            <person name="McCluskey K."/>
            <person name="Medina H.R."/>
            <person name="Miralles-Duran A."/>
            <person name="Miyazaki A."/>
            <person name="Munoz-Torres E."/>
            <person name="Oguiza J.A."/>
            <person name="Ohm R."/>
            <person name="Olmedo M."/>
            <person name="Orejas M."/>
            <person name="Ortiz-Castellanos L."/>
            <person name="Pisabarro A.G."/>
            <person name="Rodriguez-Romero J."/>
            <person name="Ruiz-Herrera J."/>
            <person name="Ruiz-Vazquez R."/>
            <person name="Sanz C."/>
            <person name="Schackwitz W."/>
            <person name="Schmutz J."/>
            <person name="Shahriari M."/>
            <person name="Shelest E."/>
            <person name="Silva-Franco F."/>
            <person name="Soanes D."/>
            <person name="Syed K."/>
            <person name="Tagua V.G."/>
            <person name="Talbot N.J."/>
            <person name="Thon M."/>
            <person name="De vries R.P."/>
            <person name="Wiebenga A."/>
            <person name="Yadav J.S."/>
            <person name="Braun E.L."/>
            <person name="Baker S."/>
            <person name="Garre V."/>
            <person name="Horwitz B."/>
            <person name="Torres-Martinez S."/>
            <person name="Idnurm A."/>
            <person name="Herrera-Estrella A."/>
            <person name="Gabaldon T."/>
            <person name="Grigoriev I.V."/>
        </authorList>
    </citation>
    <scope>NUCLEOTIDE SEQUENCE [LARGE SCALE GENOMIC DNA]</scope>
    <source>
        <strain evidence="2">NRRL 1555(-)</strain>
    </source>
</reference>
<dbReference type="InParanoid" id="A0A163AT74"/>
<dbReference type="RefSeq" id="XP_018293661.1">
    <property type="nucleotide sequence ID" value="XM_018439247.1"/>
</dbReference>
<evidence type="ECO:0000313" key="1">
    <source>
        <dbReference type="EMBL" id="OAD75621.1"/>
    </source>
</evidence>
<gene>
    <name evidence="1" type="ORF">PHYBLDRAFT_186451</name>
</gene>
<organism evidence="1 2">
    <name type="scientific">Phycomyces blakesleeanus (strain ATCC 8743b / DSM 1359 / FGSC 10004 / NBRC 33097 / NRRL 1555)</name>
    <dbReference type="NCBI Taxonomy" id="763407"/>
    <lineage>
        <taxon>Eukaryota</taxon>
        <taxon>Fungi</taxon>
        <taxon>Fungi incertae sedis</taxon>
        <taxon>Mucoromycota</taxon>
        <taxon>Mucoromycotina</taxon>
        <taxon>Mucoromycetes</taxon>
        <taxon>Mucorales</taxon>
        <taxon>Phycomycetaceae</taxon>
        <taxon>Phycomyces</taxon>
    </lineage>
</organism>
<accession>A0A163AT74</accession>
<dbReference type="EMBL" id="KV440977">
    <property type="protein sequence ID" value="OAD75621.1"/>
    <property type="molecule type" value="Genomic_DNA"/>
</dbReference>
<evidence type="ECO:0000313" key="2">
    <source>
        <dbReference type="Proteomes" id="UP000077315"/>
    </source>
</evidence>